<feature type="chain" id="PRO_5010296470" evidence="1">
    <location>
        <begin position="21"/>
        <end position="407"/>
    </location>
</feature>
<dbReference type="EMBL" id="FNTI01000001">
    <property type="protein sequence ID" value="SEC00952.1"/>
    <property type="molecule type" value="Genomic_DNA"/>
</dbReference>
<dbReference type="RefSeq" id="WP_074814978.1">
    <property type="nucleotide sequence ID" value="NZ_FNTI01000001.1"/>
</dbReference>
<sequence length="407" mass="44057">MMFRLLLVAVLLLAHGELRAEPSPAEKNGFAPRLIIYNARGSADSCGPGCDRWIAVEGQVDADAASRIRRFLADAKDTKRPFYFHSPGGAVEQSYIIGRLLRGRKAVARVGRTLAKACIGGTQVDAACLKIKTAGGEVEAELTTRNAMCNSACTYLFLGATTREVAPDAAVAVHNSKLTLVVHGQPPPRLVAEFRERGMARADRERAAFVVSMGISRELDDLIKTVKFESIHVLTRTELYRFGIDTRPLPETAWTLEAAARPYVRKFAAAKQGNGASFRAMEWRLFCENGRRARLMFVRELEQGAAGTSTVMMMAGTEKSVAFGKFPARVGKYEVWSDVVAPEAMQAILESSRLQMGESTQTTEGKTSLATFDIDTLGLGASWPQLLASCPATGPRPAASTNAAPAN</sequence>
<evidence type="ECO:0000313" key="2">
    <source>
        <dbReference type="EMBL" id="SEC00952.1"/>
    </source>
</evidence>
<evidence type="ECO:0000313" key="3">
    <source>
        <dbReference type="Proteomes" id="UP000183208"/>
    </source>
</evidence>
<gene>
    <name evidence="2" type="ORF">SAMN05444171_0441</name>
</gene>
<feature type="signal peptide" evidence="1">
    <location>
        <begin position="1"/>
        <end position="20"/>
    </location>
</feature>
<dbReference type="OrthoDB" id="5936191at2"/>
<accession>A0A1H4P232</accession>
<dbReference type="AlphaFoldDB" id="A0A1H4P232"/>
<proteinExistence type="predicted"/>
<dbReference type="Gene3D" id="3.90.226.10">
    <property type="entry name" value="2-enoyl-CoA Hydratase, Chain A, domain 1"/>
    <property type="match status" value="1"/>
</dbReference>
<keyword evidence="1" id="KW-0732">Signal</keyword>
<organism evidence="2 3">
    <name type="scientific">Bradyrhizobium lablabi</name>
    <dbReference type="NCBI Taxonomy" id="722472"/>
    <lineage>
        <taxon>Bacteria</taxon>
        <taxon>Pseudomonadati</taxon>
        <taxon>Pseudomonadota</taxon>
        <taxon>Alphaproteobacteria</taxon>
        <taxon>Hyphomicrobiales</taxon>
        <taxon>Nitrobacteraceae</taxon>
        <taxon>Bradyrhizobium</taxon>
    </lineage>
</organism>
<dbReference type="Proteomes" id="UP000183208">
    <property type="component" value="Unassembled WGS sequence"/>
</dbReference>
<dbReference type="SUPFAM" id="SSF52096">
    <property type="entry name" value="ClpP/crotonase"/>
    <property type="match status" value="1"/>
</dbReference>
<protein>
    <submittedName>
        <fullName evidence="2">Uncharacterized protein</fullName>
    </submittedName>
</protein>
<evidence type="ECO:0000256" key="1">
    <source>
        <dbReference type="SAM" id="SignalP"/>
    </source>
</evidence>
<dbReference type="InterPro" id="IPR029045">
    <property type="entry name" value="ClpP/crotonase-like_dom_sf"/>
</dbReference>
<name>A0A1H4P232_9BRAD</name>
<reference evidence="2 3" key="1">
    <citation type="submission" date="2016-10" db="EMBL/GenBank/DDBJ databases">
        <authorList>
            <person name="de Groot N.N."/>
        </authorList>
    </citation>
    <scope>NUCLEOTIDE SEQUENCE [LARGE SCALE GENOMIC DNA]</scope>
    <source>
        <strain evidence="2 3">GAS522</strain>
    </source>
</reference>